<name>A0A921GE31_9ACTN</name>
<dbReference type="AlphaFoldDB" id="A0A921GE31"/>
<keyword evidence="1" id="KW-1133">Transmembrane helix</keyword>
<dbReference type="Pfam" id="PF11667">
    <property type="entry name" value="DUF3267"/>
    <property type="match status" value="1"/>
</dbReference>
<reference evidence="2" key="2">
    <citation type="submission" date="2021-09" db="EMBL/GenBank/DDBJ databases">
        <authorList>
            <person name="Gilroy R."/>
        </authorList>
    </citation>
    <scope>NUCLEOTIDE SEQUENCE</scope>
    <source>
        <strain evidence="2">CHK124-7917</strain>
    </source>
</reference>
<feature type="transmembrane region" description="Helical" evidence="1">
    <location>
        <begin position="133"/>
        <end position="156"/>
    </location>
</feature>
<evidence type="ECO:0000256" key="1">
    <source>
        <dbReference type="SAM" id="Phobius"/>
    </source>
</evidence>
<organism evidence="2 3">
    <name type="scientific">Thermophilibacter provencensis</name>
    <dbReference type="NCBI Taxonomy" id="1852386"/>
    <lineage>
        <taxon>Bacteria</taxon>
        <taxon>Bacillati</taxon>
        <taxon>Actinomycetota</taxon>
        <taxon>Coriobacteriia</taxon>
        <taxon>Coriobacteriales</taxon>
        <taxon>Atopobiaceae</taxon>
        <taxon>Thermophilibacter</taxon>
    </lineage>
</organism>
<dbReference type="RefSeq" id="WP_274958970.1">
    <property type="nucleotide sequence ID" value="NZ_DYWQ01000074.1"/>
</dbReference>
<evidence type="ECO:0000313" key="3">
    <source>
        <dbReference type="Proteomes" id="UP000697330"/>
    </source>
</evidence>
<feature type="transmembrane region" description="Helical" evidence="1">
    <location>
        <begin position="106"/>
        <end position="127"/>
    </location>
</feature>
<proteinExistence type="predicted"/>
<dbReference type="Proteomes" id="UP000697330">
    <property type="component" value="Unassembled WGS sequence"/>
</dbReference>
<protein>
    <submittedName>
        <fullName evidence="2">DUF3267 domain-containing protein</fullName>
    </submittedName>
</protein>
<comment type="caution">
    <text evidence="2">The sequence shown here is derived from an EMBL/GenBank/DDBJ whole genome shotgun (WGS) entry which is preliminary data.</text>
</comment>
<keyword evidence="1" id="KW-0812">Transmembrane</keyword>
<feature type="transmembrane region" description="Helical" evidence="1">
    <location>
        <begin position="21"/>
        <end position="48"/>
    </location>
</feature>
<sequence>MQKIAVIDVLGDEALQARIMALSLVLMGTTAVAAVLVGLICGLGEVTWPWWWLGLAAGCLVPLPVHELVHAACFKLLCPGCRVSFGVQGAFLYTRTDGVVATRGRMVAVLVAPALLVTGCVLAASLVAGSPVLAVLLAGIHLSGCAGDLIMAAASLREPRCTHVRDTETGIDLLFCPRDGSR</sequence>
<accession>A0A921GE31</accession>
<reference evidence="2" key="1">
    <citation type="journal article" date="2021" name="PeerJ">
        <title>Extensive microbial diversity within the chicken gut microbiome revealed by metagenomics and culture.</title>
        <authorList>
            <person name="Gilroy R."/>
            <person name="Ravi A."/>
            <person name="Getino M."/>
            <person name="Pursley I."/>
            <person name="Horton D.L."/>
            <person name="Alikhan N.F."/>
            <person name="Baker D."/>
            <person name="Gharbi K."/>
            <person name="Hall N."/>
            <person name="Watson M."/>
            <person name="Adriaenssens E.M."/>
            <person name="Foster-Nyarko E."/>
            <person name="Jarju S."/>
            <person name="Secka A."/>
            <person name="Antonio M."/>
            <person name="Oren A."/>
            <person name="Chaudhuri R.R."/>
            <person name="La Ragione R."/>
            <person name="Hildebrand F."/>
            <person name="Pallen M.J."/>
        </authorList>
    </citation>
    <scope>NUCLEOTIDE SEQUENCE</scope>
    <source>
        <strain evidence="2">CHK124-7917</strain>
    </source>
</reference>
<dbReference type="EMBL" id="DYWQ01000074">
    <property type="protein sequence ID" value="HJF45107.1"/>
    <property type="molecule type" value="Genomic_DNA"/>
</dbReference>
<keyword evidence="1" id="KW-0472">Membrane</keyword>
<dbReference type="InterPro" id="IPR021683">
    <property type="entry name" value="DUF3267"/>
</dbReference>
<gene>
    <name evidence="2" type="ORF">K8U72_04900</name>
</gene>
<evidence type="ECO:0000313" key="2">
    <source>
        <dbReference type="EMBL" id="HJF45107.1"/>
    </source>
</evidence>